<accession>A0A3N4I1K8</accession>
<dbReference type="AlphaFoldDB" id="A0A3N4I1K8"/>
<protein>
    <submittedName>
        <fullName evidence="1">Uncharacterized protein</fullName>
    </submittedName>
</protein>
<evidence type="ECO:0000313" key="2">
    <source>
        <dbReference type="Proteomes" id="UP000275078"/>
    </source>
</evidence>
<gene>
    <name evidence="1" type="ORF">BJ508DRAFT_329637</name>
</gene>
<reference evidence="1 2" key="1">
    <citation type="journal article" date="2018" name="Nat. Ecol. Evol.">
        <title>Pezizomycetes genomes reveal the molecular basis of ectomycorrhizal truffle lifestyle.</title>
        <authorList>
            <person name="Murat C."/>
            <person name="Payen T."/>
            <person name="Noel B."/>
            <person name="Kuo A."/>
            <person name="Morin E."/>
            <person name="Chen J."/>
            <person name="Kohler A."/>
            <person name="Krizsan K."/>
            <person name="Balestrini R."/>
            <person name="Da Silva C."/>
            <person name="Montanini B."/>
            <person name="Hainaut M."/>
            <person name="Levati E."/>
            <person name="Barry K.W."/>
            <person name="Belfiori B."/>
            <person name="Cichocki N."/>
            <person name="Clum A."/>
            <person name="Dockter R.B."/>
            <person name="Fauchery L."/>
            <person name="Guy J."/>
            <person name="Iotti M."/>
            <person name="Le Tacon F."/>
            <person name="Lindquist E.A."/>
            <person name="Lipzen A."/>
            <person name="Malagnac F."/>
            <person name="Mello A."/>
            <person name="Molinier V."/>
            <person name="Miyauchi S."/>
            <person name="Poulain J."/>
            <person name="Riccioni C."/>
            <person name="Rubini A."/>
            <person name="Sitrit Y."/>
            <person name="Splivallo R."/>
            <person name="Traeger S."/>
            <person name="Wang M."/>
            <person name="Zifcakova L."/>
            <person name="Wipf D."/>
            <person name="Zambonelli A."/>
            <person name="Paolocci F."/>
            <person name="Nowrousian M."/>
            <person name="Ottonello S."/>
            <person name="Baldrian P."/>
            <person name="Spatafora J.W."/>
            <person name="Henrissat B."/>
            <person name="Nagy L.G."/>
            <person name="Aury J.M."/>
            <person name="Wincker P."/>
            <person name="Grigoriev I.V."/>
            <person name="Bonfante P."/>
            <person name="Martin F.M."/>
        </authorList>
    </citation>
    <scope>NUCLEOTIDE SEQUENCE [LARGE SCALE GENOMIC DNA]</scope>
    <source>
        <strain evidence="1 2">RN42</strain>
    </source>
</reference>
<dbReference type="EMBL" id="ML119717">
    <property type="protein sequence ID" value="RPA77990.1"/>
    <property type="molecule type" value="Genomic_DNA"/>
</dbReference>
<evidence type="ECO:0000313" key="1">
    <source>
        <dbReference type="EMBL" id="RPA77990.1"/>
    </source>
</evidence>
<keyword evidence="2" id="KW-1185">Reference proteome</keyword>
<organism evidence="1 2">
    <name type="scientific">Ascobolus immersus RN42</name>
    <dbReference type="NCBI Taxonomy" id="1160509"/>
    <lineage>
        <taxon>Eukaryota</taxon>
        <taxon>Fungi</taxon>
        <taxon>Dikarya</taxon>
        <taxon>Ascomycota</taxon>
        <taxon>Pezizomycotina</taxon>
        <taxon>Pezizomycetes</taxon>
        <taxon>Pezizales</taxon>
        <taxon>Ascobolaceae</taxon>
        <taxon>Ascobolus</taxon>
    </lineage>
</organism>
<sequence>MYHLEGLHLPQPKPSQTNPSQKVYLFHTTFPPVTNSHHIPASTPSTPVQTTTQPSFWTKLARICAKIQEESARQERNRPCCCKQGGVTCRAKRPWPSTDKTCYRRIYMPYNRMWVNRVVGKCKCEDEMEGKGGEGK</sequence>
<dbReference type="Proteomes" id="UP000275078">
    <property type="component" value="Unassembled WGS sequence"/>
</dbReference>
<proteinExistence type="predicted"/>
<name>A0A3N4I1K8_ASCIM</name>